<feature type="transmembrane region" description="Helical" evidence="2">
    <location>
        <begin position="439"/>
        <end position="456"/>
    </location>
</feature>
<dbReference type="EMBL" id="JAPWDV010000001">
    <property type="protein sequence ID" value="KAJ6225799.1"/>
    <property type="molecule type" value="Genomic_DNA"/>
</dbReference>
<keyword evidence="2" id="KW-0812">Transmembrane</keyword>
<organism evidence="3 4">
    <name type="scientific">Blomia tropicalis</name>
    <name type="common">Mite</name>
    <dbReference type="NCBI Taxonomy" id="40697"/>
    <lineage>
        <taxon>Eukaryota</taxon>
        <taxon>Metazoa</taxon>
        <taxon>Ecdysozoa</taxon>
        <taxon>Arthropoda</taxon>
        <taxon>Chelicerata</taxon>
        <taxon>Arachnida</taxon>
        <taxon>Acari</taxon>
        <taxon>Acariformes</taxon>
        <taxon>Sarcoptiformes</taxon>
        <taxon>Astigmata</taxon>
        <taxon>Glycyphagoidea</taxon>
        <taxon>Echimyopodidae</taxon>
        <taxon>Blomia</taxon>
    </lineage>
</organism>
<evidence type="ECO:0000313" key="4">
    <source>
        <dbReference type="Proteomes" id="UP001142055"/>
    </source>
</evidence>
<feature type="compositionally biased region" description="Basic and acidic residues" evidence="1">
    <location>
        <begin position="730"/>
        <end position="746"/>
    </location>
</feature>
<reference evidence="3" key="1">
    <citation type="submission" date="2022-12" db="EMBL/GenBank/DDBJ databases">
        <title>Genome assemblies of Blomia tropicalis.</title>
        <authorList>
            <person name="Cui Y."/>
        </authorList>
    </citation>
    <scope>NUCLEOTIDE SEQUENCE</scope>
    <source>
        <tissue evidence="3">Adult mites</tissue>
    </source>
</reference>
<keyword evidence="4" id="KW-1185">Reference proteome</keyword>
<gene>
    <name evidence="3" type="ORF">RDWZM_004344</name>
</gene>
<feature type="transmembrane region" description="Helical" evidence="2">
    <location>
        <begin position="468"/>
        <end position="487"/>
    </location>
</feature>
<feature type="compositionally biased region" description="Basic residues" evidence="1">
    <location>
        <begin position="751"/>
        <end position="761"/>
    </location>
</feature>
<protein>
    <submittedName>
        <fullName evidence="3">Uncharacterized protein</fullName>
    </submittedName>
</protein>
<feature type="transmembrane region" description="Helical" evidence="2">
    <location>
        <begin position="12"/>
        <end position="35"/>
    </location>
</feature>
<dbReference type="Proteomes" id="UP001142055">
    <property type="component" value="Chromosome 1"/>
</dbReference>
<evidence type="ECO:0000256" key="1">
    <source>
        <dbReference type="SAM" id="MobiDB-lite"/>
    </source>
</evidence>
<keyword evidence="2" id="KW-1133">Transmembrane helix</keyword>
<keyword evidence="2" id="KW-0472">Membrane</keyword>
<dbReference type="AlphaFoldDB" id="A0A9Q0MHV1"/>
<evidence type="ECO:0000313" key="3">
    <source>
        <dbReference type="EMBL" id="KAJ6225799.1"/>
    </source>
</evidence>
<name>A0A9Q0MHV1_BLOTA</name>
<feature type="transmembrane region" description="Helical" evidence="2">
    <location>
        <begin position="128"/>
        <end position="153"/>
    </location>
</feature>
<feature type="region of interest" description="Disordered" evidence="1">
    <location>
        <begin position="688"/>
        <end position="712"/>
    </location>
</feature>
<feature type="transmembrane region" description="Helical" evidence="2">
    <location>
        <begin position="55"/>
        <end position="75"/>
    </location>
</feature>
<proteinExistence type="predicted"/>
<sequence length="761" mass="86257">MSLNRGAKYSLLALTTIVYLLIIFIVSLLNTVTWITERPYYNGYHQRGLYAISKGFNVFFGLFVLLSIICIAYKIGDHLLRIADLQVRSQYNLCLYLYSGITTLAIPIIYMLFRYFEIFSLSNNWNTIYLITFSTFLALNAFIIFVFAIFLWLTSLLSILRTYNVFKYLVKLKRLRQLPPPPLQPSSCLKRTNRMEQENVQSSPMTPSQLPNIIGRVPRRFRYGNNPYYQHINPHYHHQHGLYQYGLLTPCSRRIGNRTASIPSILLQSIGSASTSTSSSRVIVIGQPTMTPSASSSSTSIIAIGTDGSHPRYVRYTKHQPFIVTKSLDNDINNHQHLNVPIQVEGIDPVLSGFRHHFVHLPSISSEKKLLNTSPEYELFGNDDDENDDWSQSQCIPSVTINMNKCDGQRRVPKPPNWFDSNVIPVQRRKDCTKTMGTWNKYSILSVFIGFIILISERNESNVQAAPIIPILTAIATTAAGIFQIQVDTLHIAKYMRQSANCKKNRASFVRDLLYTAFYRSGQTHNVMVFNLEEEHRQRLYNVQFYGSVTYSDGSRFGVWVFDYGVFENKGARGWHNWGMIGTFKKSKNGETIYFQQRHKKPISNGEFTSVRTTTTTTSSPLKNLTTELNVESSVDLNGTTTVLNTSTTITNTITSTMLPVVTYGTTTDASTTTTTISLKDILKGFDENPSPFDNKEVNSNVIGNKDGDDEEPRIKEINIDNHFAMRPSDIAKDIKDKVSNGKKDSNSSIKKVKISSGKRQ</sequence>
<comment type="caution">
    <text evidence="3">The sequence shown here is derived from an EMBL/GenBank/DDBJ whole genome shotgun (WGS) entry which is preliminary data.</text>
</comment>
<accession>A0A9Q0MHV1</accession>
<feature type="region of interest" description="Disordered" evidence="1">
    <location>
        <begin position="729"/>
        <end position="761"/>
    </location>
</feature>
<evidence type="ECO:0000256" key="2">
    <source>
        <dbReference type="SAM" id="Phobius"/>
    </source>
</evidence>
<feature type="transmembrane region" description="Helical" evidence="2">
    <location>
        <begin position="95"/>
        <end position="116"/>
    </location>
</feature>